<dbReference type="EMBL" id="JBHSAT010000023">
    <property type="protein sequence ID" value="MFC3878254.1"/>
    <property type="molecule type" value="Genomic_DNA"/>
</dbReference>
<dbReference type="InterPro" id="IPR049804">
    <property type="entry name" value="Choice_anch_L"/>
</dbReference>
<evidence type="ECO:0000313" key="2">
    <source>
        <dbReference type="EMBL" id="MFC3878254.1"/>
    </source>
</evidence>
<proteinExistence type="predicted"/>
<dbReference type="Proteomes" id="UP001595812">
    <property type="component" value="Unassembled WGS sequence"/>
</dbReference>
<dbReference type="RefSeq" id="WP_386102261.1">
    <property type="nucleotide sequence ID" value="NZ_JBHSAT010000023.1"/>
</dbReference>
<accession>A0ABV8AKI9</accession>
<dbReference type="InterPro" id="IPR026341">
    <property type="entry name" value="T9SS_type_B"/>
</dbReference>
<name>A0ABV8AKI9_9FLAO</name>
<protein>
    <submittedName>
        <fullName evidence="2">Choice-of-anchor L domain-containing protein</fullName>
    </submittedName>
</protein>
<reference evidence="3" key="1">
    <citation type="journal article" date="2019" name="Int. J. Syst. Evol. Microbiol.">
        <title>The Global Catalogue of Microorganisms (GCM) 10K type strain sequencing project: providing services to taxonomists for standard genome sequencing and annotation.</title>
        <authorList>
            <consortium name="The Broad Institute Genomics Platform"/>
            <consortium name="The Broad Institute Genome Sequencing Center for Infectious Disease"/>
            <person name="Wu L."/>
            <person name="Ma J."/>
        </authorList>
    </citation>
    <scope>NUCLEOTIDE SEQUENCE [LARGE SCALE GENOMIC DNA]</scope>
    <source>
        <strain evidence="3">CECT 8979</strain>
    </source>
</reference>
<feature type="signal peptide" evidence="1">
    <location>
        <begin position="1"/>
        <end position="21"/>
    </location>
</feature>
<gene>
    <name evidence="2" type="ORF">ACFOSX_13525</name>
</gene>
<comment type="caution">
    <text evidence="2">The sequence shown here is derived from an EMBL/GenBank/DDBJ whole genome shotgun (WGS) entry which is preliminary data.</text>
</comment>
<evidence type="ECO:0000313" key="3">
    <source>
        <dbReference type="Proteomes" id="UP001595812"/>
    </source>
</evidence>
<dbReference type="NCBIfam" id="TIGR04131">
    <property type="entry name" value="Bac_Flav_CTERM"/>
    <property type="match status" value="1"/>
</dbReference>
<keyword evidence="1" id="KW-0732">Signal</keyword>
<dbReference type="NCBIfam" id="NF038133">
    <property type="entry name" value="choice_anch_L"/>
    <property type="match status" value="1"/>
</dbReference>
<keyword evidence="3" id="KW-1185">Reference proteome</keyword>
<organism evidence="2 3">
    <name type="scientific">Winogradskyella maritima</name>
    <dbReference type="NCBI Taxonomy" id="1517766"/>
    <lineage>
        <taxon>Bacteria</taxon>
        <taxon>Pseudomonadati</taxon>
        <taxon>Bacteroidota</taxon>
        <taxon>Flavobacteriia</taxon>
        <taxon>Flavobacteriales</taxon>
        <taxon>Flavobacteriaceae</taxon>
        <taxon>Winogradskyella</taxon>
    </lineage>
</organism>
<feature type="chain" id="PRO_5045258940" evidence="1">
    <location>
        <begin position="22"/>
        <end position="1609"/>
    </location>
</feature>
<evidence type="ECO:0000256" key="1">
    <source>
        <dbReference type="SAM" id="SignalP"/>
    </source>
</evidence>
<dbReference type="Pfam" id="PF13585">
    <property type="entry name" value="CHU_C"/>
    <property type="match status" value="1"/>
</dbReference>
<sequence>MRWKSSILGIILCAYCTVGMAQQISVDNSQTPQQLVENHLIEGCVEVSNINSPVNGTASGLGSFGYFERAGSNFPFENGIVLTTGNALSAGNTQNTNVLNEGTPAWGTDADLENTLGISNTVNATTIEFDFISASNQVQFNYILASEEYFQNFPCLYSDGFAFLIRPSGSTAPYTNIALVPGTATAVNTTTIRPEITGQCSAQNEQYFQGYNVGDTNYNGRTTVLSATASIIPNTSYHIKLVIADQTDQNYDSAVFIEGASFNSIVELGDDISTCLPMVELDADINNPQATYEWFLDGAPLSGQNAPQLSANASGTYSVNVTVPLNGGPCTISDDVNVLVNDSQTPTAIPDLTQCNYSGGGPQETFNLDLVIDDAINSVTDGDYTISFHTSQADAQSGASPVSGNYQNTSNPQTIHIRIEENGSGCVILNTVDLVVNPLPFVNQPDTLVVCDDQVADGFTEIDLTQVDNEITGGQANLEVSYHYTQADADIGSNPIPMPYVNDNPNDMVFVSVQNTTTSCINTTTLDIEVLETPPVNTDTNHYIDACDSEYDGFSTFDLTSIASDIIIDGTNTTVTYHTTEADAESGNNPIADPSNFSNTQQDEQIVFIRIEDNTTGCISIVPIEVHSNLLLTGTNILNFSLCDEGNDGVEAFNLETIAETIAFDIPDLTISFYENEDDRDNQVNALDQSQEYFPPNNPQTIYIEISSPTCTEVSDLELSLDAIDTFPPIGDQLVCDEDQDGMTIVDLTQFDALATNNTDGFTVSYYLTEEDADSNLNQLPDFYSNTTNPFTVFTRVRSSATFCADINSFQITVGEAPMTNPPNNIVVCDDDQDGFSIVNLNSVTTDIIGSDADRSLSFFNTPEDAEANTNVIPTPEAYNAQTETLTVRVEDTNSGCSSLETLEVIVNTLPVFPSISPLNVCENDTDDFADFILNVKDDEIINGATDKQVLYFENPTDADTGNNPIDKDNAYQNTSNPQTIYVRVENLTDASCYGTNSFELNVGTNPAFTEPTDIFICDDMSNDTFETINLNDKRTEVLQGTTESVTITFYDNEMDAINGTNALADDYTNSVNPQEVFVKIDNGSLCASITSFAMTVVPVPIVNNADPFSQCDTDYDGSVNWDLTLAELNILDIRQDNIAIAYFENFDDIDSNSNPIDTPEDFDNTSNPQTVYIKVTNTVSDCYVALPIELIVNLPPAFNDFQTYEICDNEANTFNLEDINAVIVDDASDVEIVYYPTNQDAEDQTNPLDLNYTYTTNSDTIHSRLTTNSTGCFIVYPFQLIVNLPPVANMPEDMEQCDDDFDGFNTFDLDDQEASILGGQPASDYFVTYHESLEQANSGDNPLPLSYNAENGQTIFVRVENIATTCYSTTSFNTIVHPLPLIDIPTQTICPENFPLVVSAETGFDTDTYLWSTNEATSEIEIRDIGTYSVTVTTENGCSITSTFEVIESEPAMIDVVEVVDFSDPNNITVTISGTGDYLYQLDDFEPQESNIFENVGLGYHTLTIIDRNGCASVTKEILVIDAPKFFTPNDDGDFDTWHITGVQTLPGTIVYIFDRYGKLLKELPHYSRGWDGIYNGNKMPATDYWFSADVKRGDIAFTVKGHFALRR</sequence>